<dbReference type="InterPro" id="IPR001878">
    <property type="entry name" value="Znf_CCHC"/>
</dbReference>
<evidence type="ECO:0000313" key="5">
    <source>
        <dbReference type="EMBL" id="OXA39294.1"/>
    </source>
</evidence>
<dbReference type="InterPro" id="IPR005312">
    <property type="entry name" value="DUF1759"/>
</dbReference>
<dbReference type="PROSITE" id="PS50158">
    <property type="entry name" value="ZF_CCHC"/>
    <property type="match status" value="1"/>
</dbReference>
<evidence type="ECO:0000259" key="4">
    <source>
        <dbReference type="PROSITE" id="PS50994"/>
    </source>
</evidence>
<feature type="compositionally biased region" description="Basic and acidic residues" evidence="2">
    <location>
        <begin position="362"/>
        <end position="391"/>
    </location>
</feature>
<reference evidence="5 6" key="1">
    <citation type="submission" date="2015-12" db="EMBL/GenBank/DDBJ databases">
        <title>The genome of Folsomia candida.</title>
        <authorList>
            <person name="Faddeeva A."/>
            <person name="Derks M.F."/>
            <person name="Anvar Y."/>
            <person name="Smit S."/>
            <person name="Van Straalen N."/>
            <person name="Roelofs D."/>
        </authorList>
    </citation>
    <scope>NUCLEOTIDE SEQUENCE [LARGE SCALE GENOMIC DNA]</scope>
    <source>
        <strain evidence="5 6">VU population</strain>
        <tissue evidence="5">Whole body</tissue>
    </source>
</reference>
<comment type="caution">
    <text evidence="5">The sequence shown here is derived from an EMBL/GenBank/DDBJ whole genome shotgun (WGS) entry which is preliminary data.</text>
</comment>
<dbReference type="OrthoDB" id="8958038at2759"/>
<gene>
    <name evidence="5" type="ORF">Fcan01_25839</name>
</gene>
<dbReference type="OMA" id="RWKQAQY"/>
<keyword evidence="1" id="KW-0863">Zinc-finger</keyword>
<dbReference type="GO" id="GO:0003676">
    <property type="term" value="F:nucleic acid binding"/>
    <property type="evidence" value="ECO:0007669"/>
    <property type="project" value="InterPro"/>
</dbReference>
<dbReference type="InterPro" id="IPR001584">
    <property type="entry name" value="Integrase_cat-core"/>
</dbReference>
<dbReference type="InterPro" id="IPR012337">
    <property type="entry name" value="RNaseH-like_sf"/>
</dbReference>
<sequence>MANPLFATFAKPYSSSPDYWETLTSSPSVTTSQIFFGATPPPESTHQNYWTAPQSTTVSTPYTFSAPPPQNSPIVTPVSTPHAFSTAPPPPPINPIVTSAPTTHMFSTTAPPPPNIPIVTTVPHTTTPLVSAATGRISNPPPQAHYYWTAPQSTPTMPPYTIAEPPPPPLQNPLVNPPISSSADKILERQIQGRDLPTFTGRPEEWPAFFVAFLTSTNFCQFSHAENLVRLQRCLKGEALKMVQCLLVSPDSVPIVIHKLKMRFGRPDQIIENLISKVQALPPVKMDKMDTLIDMGIAVDNLAATIKALNCAQHLCNPMLIKELVKKLPKWLTSYSDAACVLCPPTTSHEVNHHDRRRRNPHDRVMVAEEEKKKARGDHRDNRPRQPKPTEKCPCCRSNNHKLHACRDFADKPTDERWELVKNNHLCFRCMASGHGARDCKFPRSCGVDGCAKPHHKMLHIPAPRRIQADEPENPRRPAVVPPEMVNTGEEVPYINLMVLPVTLEGPKGSISTFMMLDCGSTLTVIESTIAQAIGLRGESRRIKVGGFQSDPTVLNTQVVSLRIKSKDGSFVHELENVKTVDKLKLREQSVRKSLLKKWPHLQGIDIETYDCRRPGILVGMDNPTLFLQKDCRVGKGNNSNSPIAIRTPLGWALMGRTAWAGREQYAYHMQEVDPLHQLVKDQFSTESFGVKPLLDKPRTKEDKRSQQILDASTRRVEGGWETALLWRDDHVQLPESYSNAYRRLLSMERKMDRDPEFLKSYYSKITEYLNKGYARILSPEEAATTTNKTNYIPHFMAYNPKKPGKLRFVFDAAANNHGRSLNDHLLQGPDKLVPLPNILLKFRQRQIALTADIEDMFHRAKVKHDDAQAQRFLWRGSDRTRPPDILEMGVLIFGATCSPTCAQEAKNKNAAEFQQQFPHAAKKRFDEVRAIHAAGGFNLRNWLSNSPEVVAHVPEELRASNMKDLQMGEDNVIERVLGLFWRPESDVFTFSLNFVKAREEILSGRKVPTKREMLSLVMSIYDPLGFLAILTIKAKILLQQAWRSEVGWDDEIPRSTFESWRKWLQDVQKIPSFRLPRCYSWTFTSADEVQLHMFVDASEEAFGAVAYFRIKKEEDAEIALVMGKAKVAPLKSLSIPRMELQAALMGVRLAHTICQQHEVKIDRTIFWSDNTTVLGWIRSDGRKYVQFVANRVGEIQELSTPEQWRWVPTLENVADELTRLESPCDFRPSRRWVNGPPFLQQDEALWPVPASMKVKENPEEEMKNHCLLHFHETAPLIDISRFSQWRRLINSTAYVFRVRDITMKKSPLYSKELCPEELARAQQWWCRASQQENFPNEWECVSADLPLPKKSKLSKLCPYLDKDGVLRVRGRIDNAAQGDASMRRPVILDARHPYTRLLIAHFHRQCGHHGTEKILNEIRQQFYVVHLRSAVKKAQQSCQACKNYKAKPSPPEMGQLPAARLDSHVIPFHRTGLDYFGPIEVTVKRSREKRYGALFTCLVTRAVHLEIAHSLSTDSCILAIRRFIGRRGCPVHLYSDNGTNFRGAHNELKTALQEISQPQMQNECATRGITWHWNPPSAPHFGGSWERLVRSVKTALGKVLLQKNLKDESLYTLLVEAEHVVNSHPLTHVSIDPDDPEALTPNHFLLGRSSNPQPAGNFSPTDLTSYKQWRATQELANKFWRRWIQEYLPTLLRREKWDLPTTPIEEGDVVVEVNATLDRNQWPLGKVVKTFPGHDGIVRVVDIKMSNGKQYRRPVAKLCVLDVRDKTAKHDAQLDSDN</sequence>
<dbReference type="SUPFAM" id="SSF53098">
    <property type="entry name" value="Ribonuclease H-like"/>
    <property type="match status" value="1"/>
</dbReference>
<dbReference type="Gene3D" id="1.10.340.70">
    <property type="match status" value="1"/>
</dbReference>
<feature type="region of interest" description="Disordered" evidence="2">
    <location>
        <begin position="351"/>
        <end position="391"/>
    </location>
</feature>
<dbReference type="PANTHER" id="PTHR47331">
    <property type="entry name" value="PHD-TYPE DOMAIN-CONTAINING PROTEIN"/>
    <property type="match status" value="1"/>
</dbReference>
<dbReference type="Gene3D" id="3.30.420.10">
    <property type="entry name" value="Ribonuclease H-like superfamily/Ribonuclease H"/>
    <property type="match status" value="1"/>
</dbReference>
<dbReference type="InterPro" id="IPR041588">
    <property type="entry name" value="Integrase_H2C2"/>
</dbReference>
<dbReference type="Pfam" id="PF17921">
    <property type="entry name" value="Integrase_H2C2"/>
    <property type="match status" value="1"/>
</dbReference>
<feature type="domain" description="Integrase catalytic" evidence="4">
    <location>
        <begin position="1464"/>
        <end position="1650"/>
    </location>
</feature>
<evidence type="ECO:0008006" key="7">
    <source>
        <dbReference type="Google" id="ProtNLM"/>
    </source>
</evidence>
<protein>
    <recommendedName>
        <fullName evidence="7">Pro-Pol polyprotein</fullName>
    </recommendedName>
</protein>
<organism evidence="5 6">
    <name type="scientific">Folsomia candida</name>
    <name type="common">Springtail</name>
    <dbReference type="NCBI Taxonomy" id="158441"/>
    <lineage>
        <taxon>Eukaryota</taxon>
        <taxon>Metazoa</taxon>
        <taxon>Ecdysozoa</taxon>
        <taxon>Arthropoda</taxon>
        <taxon>Hexapoda</taxon>
        <taxon>Collembola</taxon>
        <taxon>Entomobryomorpha</taxon>
        <taxon>Isotomoidea</taxon>
        <taxon>Isotomidae</taxon>
        <taxon>Proisotominae</taxon>
        <taxon>Folsomia</taxon>
    </lineage>
</organism>
<dbReference type="PROSITE" id="PS50994">
    <property type="entry name" value="INTEGRASE"/>
    <property type="match status" value="1"/>
</dbReference>
<dbReference type="Pfam" id="PF18701">
    <property type="entry name" value="DUF5641"/>
    <property type="match status" value="1"/>
</dbReference>
<dbReference type="Pfam" id="PF05380">
    <property type="entry name" value="Peptidase_A17"/>
    <property type="match status" value="1"/>
</dbReference>
<keyword evidence="6" id="KW-1185">Reference proteome</keyword>
<dbReference type="InterPro" id="IPR040676">
    <property type="entry name" value="DUF5641"/>
</dbReference>
<dbReference type="Pfam" id="PF03564">
    <property type="entry name" value="DUF1759"/>
    <property type="match status" value="1"/>
</dbReference>
<dbReference type="GO" id="GO:0042575">
    <property type="term" value="C:DNA polymerase complex"/>
    <property type="evidence" value="ECO:0007669"/>
    <property type="project" value="UniProtKB-ARBA"/>
</dbReference>
<feature type="domain" description="CCHC-type" evidence="3">
    <location>
        <begin position="427"/>
        <end position="441"/>
    </location>
</feature>
<dbReference type="InterPro" id="IPR008042">
    <property type="entry name" value="Retrotrans_Pao"/>
</dbReference>
<accession>A0A226D351</accession>
<evidence type="ECO:0000256" key="2">
    <source>
        <dbReference type="SAM" id="MobiDB-lite"/>
    </source>
</evidence>
<dbReference type="SUPFAM" id="SSF56672">
    <property type="entry name" value="DNA/RNA polymerases"/>
    <property type="match status" value="1"/>
</dbReference>
<proteinExistence type="predicted"/>
<evidence type="ECO:0000256" key="1">
    <source>
        <dbReference type="PROSITE-ProRule" id="PRU00047"/>
    </source>
</evidence>
<dbReference type="GO" id="GO:0071897">
    <property type="term" value="P:DNA biosynthetic process"/>
    <property type="evidence" value="ECO:0007669"/>
    <property type="project" value="UniProtKB-ARBA"/>
</dbReference>
<dbReference type="GO" id="GO:0015074">
    <property type="term" value="P:DNA integration"/>
    <property type="evidence" value="ECO:0007669"/>
    <property type="project" value="InterPro"/>
</dbReference>
<dbReference type="InterPro" id="IPR043502">
    <property type="entry name" value="DNA/RNA_pol_sf"/>
</dbReference>
<dbReference type="STRING" id="158441.A0A226D351"/>
<dbReference type="PANTHER" id="PTHR47331:SF1">
    <property type="entry name" value="GAG-LIKE PROTEIN"/>
    <property type="match status" value="1"/>
</dbReference>
<keyword evidence="1" id="KW-0479">Metal-binding</keyword>
<dbReference type="InterPro" id="IPR036397">
    <property type="entry name" value="RNaseH_sf"/>
</dbReference>
<dbReference type="Proteomes" id="UP000198287">
    <property type="component" value="Unassembled WGS sequence"/>
</dbReference>
<dbReference type="GO" id="GO:0008270">
    <property type="term" value="F:zinc ion binding"/>
    <property type="evidence" value="ECO:0007669"/>
    <property type="project" value="UniProtKB-KW"/>
</dbReference>
<evidence type="ECO:0000313" key="6">
    <source>
        <dbReference type="Proteomes" id="UP000198287"/>
    </source>
</evidence>
<evidence type="ECO:0000259" key="3">
    <source>
        <dbReference type="PROSITE" id="PS50158"/>
    </source>
</evidence>
<keyword evidence="1" id="KW-0862">Zinc</keyword>
<name>A0A226D351_FOLCA</name>
<dbReference type="EMBL" id="LNIX01000039">
    <property type="protein sequence ID" value="OXA39294.1"/>
    <property type="molecule type" value="Genomic_DNA"/>
</dbReference>